<dbReference type="GO" id="GO:0016740">
    <property type="term" value="F:transferase activity"/>
    <property type="evidence" value="ECO:0007669"/>
    <property type="project" value="UniProtKB-KW"/>
</dbReference>
<dbReference type="Proteomes" id="UP001409291">
    <property type="component" value="Unassembled WGS sequence"/>
</dbReference>
<evidence type="ECO:0000256" key="5">
    <source>
        <dbReference type="ARBA" id="ARBA00022679"/>
    </source>
</evidence>
<dbReference type="PANTHER" id="PTHR30040:SF2">
    <property type="entry name" value="FAD:PROTEIN FMN TRANSFERASE"/>
    <property type="match status" value="1"/>
</dbReference>
<sequence>MYFKSWILLSISFFGLCSITAARAEQASYSLKSLRKTVLSGPAQGTFYHITYFDTQELVSKNDIDSVLKVIDLSMSIYNPSSTISLFNKEERSAVKLDRHFQKVVDASFRYNRITKGIFDITVAPLVQLWGFGPKQIKHFPDSNEINATLASVGMDKLIWKAPYLKKSKPNVSIDVNGIAQGYSVDVLAKFLESKHIKNYIVELGGEMRVKGRNQAGEFFKIGVERPASSHNQLLKTEVVHIKSGALTTAGNFEKYMMNGKQKISHHVNPLTGYMFSSPVVSVTVYAKTAMEADALDNYFMALTPDEILDFVKKRKNLEVYIIFNNEKGEIEEKYSKGFSNFFLKKTI</sequence>
<dbReference type="RefSeq" id="WP_346580336.1">
    <property type="nucleotide sequence ID" value="NZ_JBDJNQ010000001.1"/>
</dbReference>
<dbReference type="Pfam" id="PF02424">
    <property type="entry name" value="ApbE"/>
    <property type="match status" value="1"/>
</dbReference>
<comment type="catalytic activity">
    <reaction evidence="10 11">
        <text>L-threonyl-[protein] + FAD = FMN-L-threonyl-[protein] + AMP + H(+)</text>
        <dbReference type="Rhea" id="RHEA:36847"/>
        <dbReference type="Rhea" id="RHEA-COMP:11060"/>
        <dbReference type="Rhea" id="RHEA-COMP:11061"/>
        <dbReference type="ChEBI" id="CHEBI:15378"/>
        <dbReference type="ChEBI" id="CHEBI:30013"/>
        <dbReference type="ChEBI" id="CHEBI:57692"/>
        <dbReference type="ChEBI" id="CHEBI:74257"/>
        <dbReference type="ChEBI" id="CHEBI:456215"/>
        <dbReference type="EC" id="2.7.1.180"/>
    </reaction>
</comment>
<dbReference type="InterPro" id="IPR003374">
    <property type="entry name" value="ApbE-like_sf"/>
</dbReference>
<evidence type="ECO:0000256" key="7">
    <source>
        <dbReference type="ARBA" id="ARBA00022827"/>
    </source>
</evidence>
<dbReference type="EMBL" id="JBDJNQ010000001">
    <property type="protein sequence ID" value="MEN5375788.1"/>
    <property type="molecule type" value="Genomic_DNA"/>
</dbReference>
<reference evidence="13 14" key="1">
    <citation type="submission" date="2024-04" db="EMBL/GenBank/DDBJ databases">
        <title>WGS of bacteria from Torrens River.</title>
        <authorList>
            <person name="Wyrsch E.R."/>
            <person name="Drigo B."/>
        </authorList>
    </citation>
    <scope>NUCLEOTIDE SEQUENCE [LARGE SCALE GENOMIC DNA]</scope>
    <source>
        <strain evidence="13 14">TWI391</strain>
    </source>
</reference>
<keyword evidence="6 11" id="KW-0479">Metal-binding</keyword>
<comment type="caution">
    <text evidence="13">The sequence shown here is derived from an EMBL/GenBank/DDBJ whole genome shotgun (WGS) entry which is preliminary data.</text>
</comment>
<evidence type="ECO:0000256" key="3">
    <source>
        <dbReference type="ARBA" id="ARBA00016337"/>
    </source>
</evidence>
<evidence type="ECO:0000313" key="13">
    <source>
        <dbReference type="EMBL" id="MEN5375788.1"/>
    </source>
</evidence>
<protein>
    <recommendedName>
        <fullName evidence="3 11">FAD:protein FMN transferase</fullName>
        <ecNumber evidence="2 11">2.7.1.180</ecNumber>
    </recommendedName>
    <alternativeName>
        <fullName evidence="9 11">Flavin transferase</fullName>
    </alternativeName>
</protein>
<evidence type="ECO:0000256" key="2">
    <source>
        <dbReference type="ARBA" id="ARBA00011955"/>
    </source>
</evidence>
<keyword evidence="4 11" id="KW-0285">Flavoprotein</keyword>
<dbReference type="EC" id="2.7.1.180" evidence="2 11"/>
<dbReference type="SUPFAM" id="SSF143631">
    <property type="entry name" value="ApbE-like"/>
    <property type="match status" value="1"/>
</dbReference>
<evidence type="ECO:0000256" key="8">
    <source>
        <dbReference type="ARBA" id="ARBA00022842"/>
    </source>
</evidence>
<comment type="cofactor">
    <cofactor evidence="1">
        <name>Mg(2+)</name>
        <dbReference type="ChEBI" id="CHEBI:18420"/>
    </cofactor>
</comment>
<keyword evidence="14" id="KW-1185">Reference proteome</keyword>
<keyword evidence="5 11" id="KW-0808">Transferase</keyword>
<evidence type="ECO:0000256" key="1">
    <source>
        <dbReference type="ARBA" id="ARBA00001946"/>
    </source>
</evidence>
<dbReference type="Gene3D" id="3.10.520.10">
    <property type="entry name" value="ApbE-like domains"/>
    <property type="match status" value="1"/>
</dbReference>
<evidence type="ECO:0000256" key="4">
    <source>
        <dbReference type="ARBA" id="ARBA00022630"/>
    </source>
</evidence>
<comment type="similarity">
    <text evidence="11">Belongs to the ApbE family.</text>
</comment>
<keyword evidence="12" id="KW-0732">Signal</keyword>
<gene>
    <name evidence="13" type="ORF">ABE541_00775</name>
</gene>
<name>A0ABV0BP60_9SPHI</name>
<evidence type="ECO:0000256" key="9">
    <source>
        <dbReference type="ARBA" id="ARBA00031306"/>
    </source>
</evidence>
<dbReference type="PANTHER" id="PTHR30040">
    <property type="entry name" value="THIAMINE BIOSYNTHESIS LIPOPROTEIN APBE"/>
    <property type="match status" value="1"/>
</dbReference>
<evidence type="ECO:0000256" key="10">
    <source>
        <dbReference type="ARBA" id="ARBA00048540"/>
    </source>
</evidence>
<accession>A0ABV0BP60</accession>
<dbReference type="InterPro" id="IPR024932">
    <property type="entry name" value="ApbE"/>
</dbReference>
<keyword evidence="7 11" id="KW-0274">FAD</keyword>
<evidence type="ECO:0000313" key="14">
    <source>
        <dbReference type="Proteomes" id="UP001409291"/>
    </source>
</evidence>
<dbReference type="PIRSF" id="PIRSF006268">
    <property type="entry name" value="ApbE"/>
    <property type="match status" value="1"/>
</dbReference>
<proteinExistence type="inferred from homology"/>
<evidence type="ECO:0000256" key="11">
    <source>
        <dbReference type="PIRNR" id="PIRNR006268"/>
    </source>
</evidence>
<organism evidence="13 14">
    <name type="scientific">Sphingobacterium kitahiroshimense</name>
    <dbReference type="NCBI Taxonomy" id="470446"/>
    <lineage>
        <taxon>Bacteria</taxon>
        <taxon>Pseudomonadati</taxon>
        <taxon>Bacteroidota</taxon>
        <taxon>Sphingobacteriia</taxon>
        <taxon>Sphingobacteriales</taxon>
        <taxon>Sphingobacteriaceae</taxon>
        <taxon>Sphingobacterium</taxon>
    </lineage>
</organism>
<feature type="signal peptide" evidence="12">
    <location>
        <begin position="1"/>
        <end position="24"/>
    </location>
</feature>
<keyword evidence="8 11" id="KW-0460">Magnesium</keyword>
<evidence type="ECO:0000256" key="6">
    <source>
        <dbReference type="ARBA" id="ARBA00022723"/>
    </source>
</evidence>
<feature type="chain" id="PRO_5046907197" description="FAD:protein FMN transferase" evidence="12">
    <location>
        <begin position="25"/>
        <end position="348"/>
    </location>
</feature>
<evidence type="ECO:0000256" key="12">
    <source>
        <dbReference type="SAM" id="SignalP"/>
    </source>
</evidence>